<sequence length="299" mass="34487">MAYKGIICDAARKLKRVSMTRQECDVCVQDPAHPCPFNGKMLRMMWGDGDREPGRQTFSPTRLMGCPRSKYLDKNQYPQYLDPYKKWNALRGTMAHGFFETAPLAPGVEFEITEERLETMVETAYGPQKFVGKPDLVEVLFVDETKIVVKLTDWKSTKEVGHDFIEAKEDHQKQVNMYQYLLARCLPEYLGRPDIEVIVDELEIVYFDMGKVRRFTSKCDLIDRGKMLTPRSAGRYADLALAQMQLKSMDFMEDFIRTLIEDAIDARENLAPAYEGDKARLCPYCPFQIECVALQKEGR</sequence>
<dbReference type="EMBL" id="BNJG01000001">
    <property type="protein sequence ID" value="GHO55481.1"/>
    <property type="molecule type" value="Genomic_DNA"/>
</dbReference>
<evidence type="ECO:0000256" key="3">
    <source>
        <dbReference type="ARBA" id="ARBA00023204"/>
    </source>
</evidence>
<dbReference type="Proteomes" id="UP000654345">
    <property type="component" value="Unassembled WGS sequence"/>
</dbReference>
<protein>
    <recommendedName>
        <fullName evidence="4">PD-(D/E)XK endonuclease-like domain-containing protein</fullName>
    </recommendedName>
</protein>
<accession>A0ABQ3URX8</accession>
<evidence type="ECO:0000313" key="6">
    <source>
        <dbReference type="Proteomes" id="UP000654345"/>
    </source>
</evidence>
<keyword evidence="2" id="KW-0347">Helicase</keyword>
<comment type="caution">
    <text evidence="5">The sequence shown here is derived from an EMBL/GenBank/DDBJ whole genome shotgun (WGS) entry which is preliminary data.</text>
</comment>
<keyword evidence="3" id="KW-0234">DNA repair</keyword>
<reference evidence="5 6" key="1">
    <citation type="journal article" date="2021" name="Int. J. Syst. Evol. Microbiol.">
        <title>Reticulibacter mediterranei gen. nov., sp. nov., within the new family Reticulibacteraceae fam. nov., and Ktedonospora formicarum gen. nov., sp. nov., Ktedonobacter robiniae sp. nov., Dictyobacter formicarum sp. nov. and Dictyobacter arantiisoli sp. nov., belonging to the class Ktedonobacteria.</title>
        <authorList>
            <person name="Yabe S."/>
            <person name="Zheng Y."/>
            <person name="Wang C.M."/>
            <person name="Sakai Y."/>
            <person name="Abe K."/>
            <person name="Yokota A."/>
            <person name="Donadio S."/>
            <person name="Cavaletti L."/>
            <person name="Monciardini P."/>
        </authorList>
    </citation>
    <scope>NUCLEOTIDE SEQUENCE [LARGE SCALE GENOMIC DNA]</scope>
    <source>
        <strain evidence="5 6">SOSP1-30</strain>
    </source>
</reference>
<keyword evidence="2" id="KW-0378">Hydrolase</keyword>
<dbReference type="RefSeq" id="WP_201372061.1">
    <property type="nucleotide sequence ID" value="NZ_BNJG01000001.1"/>
</dbReference>
<keyword evidence="2" id="KW-0067">ATP-binding</keyword>
<keyword evidence="1" id="KW-0227">DNA damage</keyword>
<proteinExistence type="predicted"/>
<evidence type="ECO:0000259" key="4">
    <source>
        <dbReference type="Pfam" id="PF12705"/>
    </source>
</evidence>
<gene>
    <name evidence="5" type="ORF">KSB_39560</name>
</gene>
<evidence type="ECO:0000313" key="5">
    <source>
        <dbReference type="EMBL" id="GHO55481.1"/>
    </source>
</evidence>
<evidence type="ECO:0000256" key="2">
    <source>
        <dbReference type="ARBA" id="ARBA00022806"/>
    </source>
</evidence>
<evidence type="ECO:0000256" key="1">
    <source>
        <dbReference type="ARBA" id="ARBA00022763"/>
    </source>
</evidence>
<dbReference type="InterPro" id="IPR011604">
    <property type="entry name" value="PDDEXK-like_dom_sf"/>
</dbReference>
<dbReference type="Pfam" id="PF12705">
    <property type="entry name" value="PDDEXK_1"/>
    <property type="match status" value="1"/>
</dbReference>
<keyword evidence="6" id="KW-1185">Reference proteome</keyword>
<feature type="domain" description="PD-(D/E)XK endonuclease-like" evidence="4">
    <location>
        <begin position="111"/>
        <end position="291"/>
    </location>
</feature>
<keyword evidence="2" id="KW-0547">Nucleotide-binding</keyword>
<name>A0ABQ3URX8_9CHLR</name>
<dbReference type="InterPro" id="IPR038726">
    <property type="entry name" value="PDDEXK_AddAB-type"/>
</dbReference>
<dbReference type="Gene3D" id="3.90.320.10">
    <property type="match status" value="1"/>
</dbReference>
<organism evidence="5 6">
    <name type="scientific">Ktedonobacter robiniae</name>
    <dbReference type="NCBI Taxonomy" id="2778365"/>
    <lineage>
        <taxon>Bacteria</taxon>
        <taxon>Bacillati</taxon>
        <taxon>Chloroflexota</taxon>
        <taxon>Ktedonobacteria</taxon>
        <taxon>Ktedonobacterales</taxon>
        <taxon>Ktedonobacteraceae</taxon>
        <taxon>Ktedonobacter</taxon>
    </lineage>
</organism>